<dbReference type="EMBL" id="HBEP01015265">
    <property type="protein sequence ID" value="CAD8485015.1"/>
    <property type="molecule type" value="Transcribed_RNA"/>
</dbReference>
<evidence type="ECO:0000256" key="6">
    <source>
        <dbReference type="SAM" id="Coils"/>
    </source>
</evidence>
<dbReference type="InterPro" id="IPR046357">
    <property type="entry name" value="PPIase_dom_sf"/>
</dbReference>
<dbReference type="GO" id="GO:0005634">
    <property type="term" value="C:nucleus"/>
    <property type="evidence" value="ECO:0007669"/>
    <property type="project" value="TreeGrafter"/>
</dbReference>
<organism evidence="8">
    <name type="scientific">Phaeocystis antarctica</name>
    <dbReference type="NCBI Taxonomy" id="33657"/>
    <lineage>
        <taxon>Eukaryota</taxon>
        <taxon>Haptista</taxon>
        <taxon>Haptophyta</taxon>
        <taxon>Prymnesiophyceae</taxon>
        <taxon>Phaeocystales</taxon>
        <taxon>Phaeocystaceae</taxon>
        <taxon>Phaeocystis</taxon>
    </lineage>
</organism>
<keyword evidence="2 4" id="KW-0697">Rotamase</keyword>
<evidence type="ECO:0000256" key="4">
    <source>
        <dbReference type="PROSITE-ProRule" id="PRU00278"/>
    </source>
</evidence>
<feature type="coiled-coil region" evidence="6">
    <location>
        <begin position="10"/>
        <end position="37"/>
    </location>
</feature>
<dbReference type="AlphaFoldDB" id="A0A7S0EH44"/>
<dbReference type="SUPFAM" id="SSF54534">
    <property type="entry name" value="FKBP-like"/>
    <property type="match status" value="1"/>
</dbReference>
<dbReference type="GO" id="GO:0005829">
    <property type="term" value="C:cytosol"/>
    <property type="evidence" value="ECO:0007669"/>
    <property type="project" value="TreeGrafter"/>
</dbReference>
<sequence length="177" mass="19445">MEPDDANRSLAELRDELEDTERMFQILSEEVDELESGSAEPEPEVDDTPVELGSFSMILIKHSGSADPTCWRTHRSIDYSIDESRNRLRKLRDKICAPSDFNVKQPAKPKDVKKRFDAAAKLSSDCGESARKSGDIGSVTSGTLAPALDAVARRLAVGAVSEEVVTLDGLHLLLRHP</sequence>
<dbReference type="InterPro" id="IPR000297">
    <property type="entry name" value="PPIase_PpiC"/>
</dbReference>
<evidence type="ECO:0000256" key="3">
    <source>
        <dbReference type="ARBA" id="ARBA00023235"/>
    </source>
</evidence>
<proteinExistence type="predicted"/>
<comment type="catalytic activity">
    <reaction evidence="1 5">
        <text>[protein]-peptidylproline (omega=180) = [protein]-peptidylproline (omega=0)</text>
        <dbReference type="Rhea" id="RHEA:16237"/>
        <dbReference type="Rhea" id="RHEA-COMP:10747"/>
        <dbReference type="Rhea" id="RHEA-COMP:10748"/>
        <dbReference type="ChEBI" id="CHEBI:83833"/>
        <dbReference type="ChEBI" id="CHEBI:83834"/>
        <dbReference type="EC" id="5.2.1.8"/>
    </reaction>
</comment>
<dbReference type="PROSITE" id="PS50198">
    <property type="entry name" value="PPIC_PPIASE_2"/>
    <property type="match status" value="1"/>
</dbReference>
<protein>
    <recommendedName>
        <fullName evidence="5">Peptidyl-prolyl cis-trans isomerase</fullName>
        <ecNumber evidence="5">5.2.1.8</ecNumber>
    </recommendedName>
</protein>
<accession>A0A7S0EH44</accession>
<evidence type="ECO:0000256" key="5">
    <source>
        <dbReference type="RuleBase" id="RU363014"/>
    </source>
</evidence>
<dbReference type="InterPro" id="IPR051370">
    <property type="entry name" value="PPIase_Pin1"/>
</dbReference>
<gene>
    <name evidence="8" type="ORF">PANT1444_LOCUS8693</name>
</gene>
<dbReference type="GO" id="GO:0003755">
    <property type="term" value="F:peptidyl-prolyl cis-trans isomerase activity"/>
    <property type="evidence" value="ECO:0007669"/>
    <property type="project" value="UniProtKB-UniRule"/>
</dbReference>
<keyword evidence="3 4" id="KW-0413">Isomerase</keyword>
<evidence type="ECO:0000256" key="2">
    <source>
        <dbReference type="ARBA" id="ARBA00023110"/>
    </source>
</evidence>
<name>A0A7S0EH44_9EUKA</name>
<dbReference type="PANTHER" id="PTHR10657:SF4">
    <property type="entry name" value="PEPTIDYL-PROLYL CIS-TRANS ISOMERASE-RELATED"/>
    <property type="match status" value="1"/>
</dbReference>
<dbReference type="PANTHER" id="PTHR10657">
    <property type="entry name" value="PEPTIDYL-PROLYL CIS-TRANS ISOMERASE"/>
    <property type="match status" value="1"/>
</dbReference>
<dbReference type="EC" id="5.2.1.8" evidence="5"/>
<keyword evidence="6" id="KW-0175">Coiled coil</keyword>
<dbReference type="Pfam" id="PF00639">
    <property type="entry name" value="Rotamase"/>
    <property type="match status" value="1"/>
</dbReference>
<evidence type="ECO:0000259" key="7">
    <source>
        <dbReference type="PROSITE" id="PS50198"/>
    </source>
</evidence>
<feature type="domain" description="PpiC" evidence="7">
    <location>
        <begin position="56"/>
        <end position="177"/>
    </location>
</feature>
<dbReference type="Gene3D" id="3.10.50.40">
    <property type="match status" value="1"/>
</dbReference>
<evidence type="ECO:0000313" key="8">
    <source>
        <dbReference type="EMBL" id="CAD8485015.1"/>
    </source>
</evidence>
<evidence type="ECO:0000256" key="1">
    <source>
        <dbReference type="ARBA" id="ARBA00000971"/>
    </source>
</evidence>
<reference evidence="8" key="1">
    <citation type="submission" date="2021-01" db="EMBL/GenBank/DDBJ databases">
        <authorList>
            <person name="Corre E."/>
            <person name="Pelletier E."/>
            <person name="Niang G."/>
            <person name="Scheremetjew M."/>
            <person name="Finn R."/>
            <person name="Kale V."/>
            <person name="Holt S."/>
            <person name="Cochrane G."/>
            <person name="Meng A."/>
            <person name="Brown T."/>
            <person name="Cohen L."/>
        </authorList>
    </citation>
    <scope>NUCLEOTIDE SEQUENCE</scope>
    <source>
        <strain evidence="8">CCMP1374</strain>
    </source>
</reference>